<accession>A0A8J2VR05</accession>
<organism evidence="1 2">
    <name type="scientific">Agaricicola taiwanensis</name>
    <dbReference type="NCBI Taxonomy" id="591372"/>
    <lineage>
        <taxon>Bacteria</taxon>
        <taxon>Pseudomonadati</taxon>
        <taxon>Pseudomonadota</taxon>
        <taxon>Alphaproteobacteria</taxon>
        <taxon>Rhodobacterales</taxon>
        <taxon>Paracoccaceae</taxon>
        <taxon>Agaricicola</taxon>
    </lineage>
</organism>
<gene>
    <name evidence="1" type="ORF">GCM10007276_09240</name>
</gene>
<proteinExistence type="predicted"/>
<reference evidence="1" key="2">
    <citation type="submission" date="2020-09" db="EMBL/GenBank/DDBJ databases">
        <authorList>
            <person name="Sun Q."/>
            <person name="Sedlacek I."/>
        </authorList>
    </citation>
    <scope>NUCLEOTIDE SEQUENCE</scope>
    <source>
        <strain evidence="1">CCM 7684</strain>
    </source>
</reference>
<dbReference type="SUPFAM" id="SSF55729">
    <property type="entry name" value="Acyl-CoA N-acyltransferases (Nat)"/>
    <property type="match status" value="1"/>
</dbReference>
<dbReference type="InterPro" id="IPR016181">
    <property type="entry name" value="Acyl_CoA_acyltransferase"/>
</dbReference>
<dbReference type="Gene3D" id="3.40.630.30">
    <property type="match status" value="1"/>
</dbReference>
<evidence type="ECO:0000313" key="2">
    <source>
        <dbReference type="Proteomes" id="UP000602745"/>
    </source>
</evidence>
<dbReference type="EMBL" id="BMCP01000001">
    <property type="protein sequence ID" value="GGE34035.1"/>
    <property type="molecule type" value="Genomic_DNA"/>
</dbReference>
<protein>
    <recommendedName>
        <fullName evidence="3">N-acetyltransferase</fullName>
    </recommendedName>
</protein>
<dbReference type="Proteomes" id="UP000602745">
    <property type="component" value="Unassembled WGS sequence"/>
</dbReference>
<dbReference type="RefSeq" id="WP_229729183.1">
    <property type="nucleotide sequence ID" value="NZ_BMCP01000001.1"/>
</dbReference>
<evidence type="ECO:0008006" key="3">
    <source>
        <dbReference type="Google" id="ProtNLM"/>
    </source>
</evidence>
<name>A0A8J2VR05_9RHOB</name>
<dbReference type="AlphaFoldDB" id="A0A8J2VR05"/>
<reference evidence="1" key="1">
    <citation type="journal article" date="2014" name="Int. J. Syst. Evol. Microbiol.">
        <title>Complete genome sequence of Corynebacterium casei LMG S-19264T (=DSM 44701T), isolated from a smear-ripened cheese.</title>
        <authorList>
            <consortium name="US DOE Joint Genome Institute (JGI-PGF)"/>
            <person name="Walter F."/>
            <person name="Albersmeier A."/>
            <person name="Kalinowski J."/>
            <person name="Ruckert C."/>
        </authorList>
    </citation>
    <scope>NUCLEOTIDE SEQUENCE</scope>
    <source>
        <strain evidence="1">CCM 7684</strain>
    </source>
</reference>
<evidence type="ECO:0000313" key="1">
    <source>
        <dbReference type="EMBL" id="GGE34035.1"/>
    </source>
</evidence>
<keyword evidence="2" id="KW-1185">Reference proteome</keyword>
<sequence length="65" mass="7301">MTALIPAACADGAWKLLSRIFPENMASRKLCEQLGFREVGIYEKHAQLDGIWRDVVIVEKLIADV</sequence>
<comment type="caution">
    <text evidence="1">The sequence shown here is derived from an EMBL/GenBank/DDBJ whole genome shotgun (WGS) entry which is preliminary data.</text>
</comment>